<dbReference type="AlphaFoldDB" id="A0A6U5HFX6"/>
<feature type="transmembrane region" description="Helical" evidence="2">
    <location>
        <begin position="268"/>
        <end position="289"/>
    </location>
</feature>
<feature type="compositionally biased region" description="Polar residues" evidence="1">
    <location>
        <begin position="342"/>
        <end position="352"/>
    </location>
</feature>
<evidence type="ECO:0000313" key="3">
    <source>
        <dbReference type="EMBL" id="CAD9275426.1"/>
    </source>
</evidence>
<feature type="transmembrane region" description="Helical" evidence="2">
    <location>
        <begin position="195"/>
        <end position="215"/>
    </location>
</feature>
<keyword evidence="2" id="KW-0472">Membrane</keyword>
<proteinExistence type="predicted"/>
<feature type="region of interest" description="Disordered" evidence="1">
    <location>
        <begin position="336"/>
        <end position="366"/>
    </location>
</feature>
<feature type="transmembrane region" description="Helical" evidence="2">
    <location>
        <begin position="301"/>
        <end position="320"/>
    </location>
</feature>
<sequence>MNRDYEDSVPEDEIEVEKEIEIGISDRYAVGEKIDDDAEDLEEDGSSAGEKYAEVSSDDDDASSDYEESSNLCVKLASDLLFVLGSLLYVILAFDPIDYYQWSGSLSIPQDVVDTKTDDAFWWAWYDENGLIPEDVYNADDDVTLYDWYENSFPDEGHVFDVGNTYVTRYMILYFSAAMCFFLVGIMSFWVWRHWFALVMVVAALFGIASSLFVVENERLAIIFNSVSVHLFAFEAIYLLVFFRRQQQVDDDNMDLATKHVIEDSQRALMLGDIFFVIGTLGDLILSYFSLVGTFRLPHAYAAIAAAACWFICSCVYLLVTSVEIMRSRAERNDEYDDGQEYMTNGQQTAISPDTVPTVEKEDGSE</sequence>
<feature type="region of interest" description="Disordered" evidence="1">
    <location>
        <begin position="31"/>
        <end position="64"/>
    </location>
</feature>
<dbReference type="EMBL" id="HBGK01008370">
    <property type="protein sequence ID" value="CAD9275434.1"/>
    <property type="molecule type" value="Transcribed_RNA"/>
</dbReference>
<keyword evidence="2" id="KW-1133">Transmembrane helix</keyword>
<evidence type="ECO:0000313" key="4">
    <source>
        <dbReference type="EMBL" id="CAD9275434.1"/>
    </source>
</evidence>
<organism evidence="3">
    <name type="scientific">Grammatophora oceanica</name>
    <dbReference type="NCBI Taxonomy" id="210454"/>
    <lineage>
        <taxon>Eukaryota</taxon>
        <taxon>Sar</taxon>
        <taxon>Stramenopiles</taxon>
        <taxon>Ochrophyta</taxon>
        <taxon>Bacillariophyta</taxon>
        <taxon>Fragilariophyceae</taxon>
        <taxon>Fragilariophycidae</taxon>
        <taxon>Rhabdonematales</taxon>
        <taxon>Grammatophoraceae</taxon>
        <taxon>Grammatophora</taxon>
    </lineage>
</organism>
<gene>
    <name evidence="3" type="ORF">GOCE00092_LOCUS4334</name>
    <name evidence="4" type="ORF">GOCE00092_LOCUS4342</name>
</gene>
<evidence type="ECO:0000256" key="1">
    <source>
        <dbReference type="SAM" id="MobiDB-lite"/>
    </source>
</evidence>
<accession>A0A6U5HFX6</accession>
<feature type="transmembrane region" description="Helical" evidence="2">
    <location>
        <begin position="171"/>
        <end position="190"/>
    </location>
</feature>
<feature type="transmembrane region" description="Helical" evidence="2">
    <location>
        <begin position="76"/>
        <end position="94"/>
    </location>
</feature>
<reference evidence="3" key="1">
    <citation type="submission" date="2021-01" db="EMBL/GenBank/DDBJ databases">
        <authorList>
            <person name="Corre E."/>
            <person name="Pelletier E."/>
            <person name="Niang G."/>
            <person name="Scheremetjew M."/>
            <person name="Finn R."/>
            <person name="Kale V."/>
            <person name="Holt S."/>
            <person name="Cochrane G."/>
            <person name="Meng A."/>
            <person name="Brown T."/>
            <person name="Cohen L."/>
        </authorList>
    </citation>
    <scope>NUCLEOTIDE SEQUENCE</scope>
    <source>
        <strain evidence="3">CCMP 410</strain>
    </source>
</reference>
<dbReference type="EMBL" id="HBGK01008359">
    <property type="protein sequence ID" value="CAD9275426.1"/>
    <property type="molecule type" value="Transcribed_RNA"/>
</dbReference>
<protein>
    <submittedName>
        <fullName evidence="3">Uncharacterized protein</fullName>
    </submittedName>
</protein>
<name>A0A6U5HFX6_9STRA</name>
<keyword evidence="2" id="KW-0812">Transmembrane</keyword>
<feature type="transmembrane region" description="Helical" evidence="2">
    <location>
        <begin position="221"/>
        <end position="243"/>
    </location>
</feature>
<evidence type="ECO:0000256" key="2">
    <source>
        <dbReference type="SAM" id="Phobius"/>
    </source>
</evidence>
<feature type="compositionally biased region" description="Acidic residues" evidence="1">
    <location>
        <begin position="34"/>
        <end position="45"/>
    </location>
</feature>